<gene>
    <name evidence="2" type="ORF">JOF47_004395</name>
</gene>
<dbReference type="Gene3D" id="3.40.50.80">
    <property type="entry name" value="Nucleotide-binding domain of ferredoxin-NADP reductase (FNR) module"/>
    <property type="match status" value="1"/>
</dbReference>
<dbReference type="Pfam" id="PF04954">
    <property type="entry name" value="SIP"/>
    <property type="match status" value="1"/>
</dbReference>
<dbReference type="SUPFAM" id="SSF63380">
    <property type="entry name" value="Riboflavin synthase domain-like"/>
    <property type="match status" value="1"/>
</dbReference>
<dbReference type="InterPro" id="IPR039374">
    <property type="entry name" value="SIP_fam"/>
</dbReference>
<accession>A0ABS4XK18</accession>
<keyword evidence="3" id="KW-1185">Reference proteome</keyword>
<dbReference type="PANTHER" id="PTHR30157">
    <property type="entry name" value="FERRIC REDUCTASE, NADPH-DEPENDENT"/>
    <property type="match status" value="1"/>
</dbReference>
<dbReference type="InterPro" id="IPR007037">
    <property type="entry name" value="SIP_rossman_dom"/>
</dbReference>
<name>A0ABS4XK18_9MICC</name>
<organism evidence="2 3">
    <name type="scientific">Paeniglutamicibacter kerguelensis</name>
    <dbReference type="NCBI Taxonomy" id="254788"/>
    <lineage>
        <taxon>Bacteria</taxon>
        <taxon>Bacillati</taxon>
        <taxon>Actinomycetota</taxon>
        <taxon>Actinomycetes</taxon>
        <taxon>Micrococcales</taxon>
        <taxon>Micrococcaceae</taxon>
        <taxon>Paeniglutamicibacter</taxon>
    </lineage>
</organism>
<dbReference type="CDD" id="cd06193">
    <property type="entry name" value="siderophore_interacting"/>
    <property type="match status" value="1"/>
</dbReference>
<feature type="domain" description="FAD-binding FR-type" evidence="1">
    <location>
        <begin position="2"/>
        <end position="130"/>
    </location>
</feature>
<dbReference type="InterPro" id="IPR017938">
    <property type="entry name" value="Riboflavin_synthase-like_b-brl"/>
</dbReference>
<dbReference type="RefSeq" id="WP_210002708.1">
    <property type="nucleotide sequence ID" value="NZ_BAAAJY010000014.1"/>
</dbReference>
<evidence type="ECO:0000313" key="3">
    <source>
        <dbReference type="Proteomes" id="UP001296993"/>
    </source>
</evidence>
<dbReference type="InterPro" id="IPR039261">
    <property type="entry name" value="FNR_nucleotide-bd"/>
</dbReference>
<dbReference type="EMBL" id="JAGIOF010000004">
    <property type="protein sequence ID" value="MBP2388822.1"/>
    <property type="molecule type" value="Genomic_DNA"/>
</dbReference>
<proteinExistence type="predicted"/>
<evidence type="ECO:0000259" key="1">
    <source>
        <dbReference type="PROSITE" id="PS51384"/>
    </source>
</evidence>
<evidence type="ECO:0000313" key="2">
    <source>
        <dbReference type="EMBL" id="MBP2388822.1"/>
    </source>
</evidence>
<protein>
    <submittedName>
        <fullName evidence="2">NADPH-dependent ferric siderophore reductase</fullName>
    </submittedName>
</protein>
<dbReference type="PROSITE" id="PS51384">
    <property type="entry name" value="FAD_FR"/>
    <property type="match status" value="1"/>
</dbReference>
<dbReference type="Gene3D" id="2.40.30.10">
    <property type="entry name" value="Translation factors"/>
    <property type="match status" value="1"/>
</dbReference>
<dbReference type="PANTHER" id="PTHR30157:SF0">
    <property type="entry name" value="NADPH-DEPENDENT FERRIC-CHELATE REDUCTASE"/>
    <property type="match status" value="1"/>
</dbReference>
<dbReference type="Pfam" id="PF08021">
    <property type="entry name" value="FAD_binding_9"/>
    <property type="match status" value="1"/>
</dbReference>
<sequence length="269" mass="29755">MQFCEPARVIDAQYLTPHMIRIRLEILGNWRWPTHGIGDDKIDLAFPRAGETRADVEYFNRDDYGSGASTGEPPWRHYTVRRVHDGGAVLDIDFVVHEGGFASEWAARAEPGQVLGVFSTDAPRAYFAPPGNMRQLLLVADATGLPGLGRIIEGLPPGTAAHAIVEVPSEDDQQLFETAAEVTFDWLIGTGLGRTRSALPKAVEAWSAPTELDYAWVACEAAASRRIRRHLRAGLGLDRRSHIAVGYWTDGHIGHFEQDEHQHQHDAAH</sequence>
<dbReference type="InterPro" id="IPR013113">
    <property type="entry name" value="SIP_FAD-bd"/>
</dbReference>
<dbReference type="InterPro" id="IPR017927">
    <property type="entry name" value="FAD-bd_FR_type"/>
</dbReference>
<reference evidence="2 3" key="1">
    <citation type="submission" date="2021-03" db="EMBL/GenBank/DDBJ databases">
        <title>Sequencing the genomes of 1000 actinobacteria strains.</title>
        <authorList>
            <person name="Klenk H.-P."/>
        </authorList>
    </citation>
    <scope>NUCLEOTIDE SEQUENCE [LARGE SCALE GENOMIC DNA]</scope>
    <source>
        <strain evidence="2 3">DSM 15797</strain>
    </source>
</reference>
<comment type="caution">
    <text evidence="2">The sequence shown here is derived from an EMBL/GenBank/DDBJ whole genome shotgun (WGS) entry which is preliminary data.</text>
</comment>
<dbReference type="Proteomes" id="UP001296993">
    <property type="component" value="Unassembled WGS sequence"/>
</dbReference>